<feature type="compositionally biased region" description="Polar residues" evidence="1">
    <location>
        <begin position="224"/>
        <end position="240"/>
    </location>
</feature>
<dbReference type="CDD" id="cd05162">
    <property type="entry name" value="PWWP"/>
    <property type="match status" value="1"/>
</dbReference>
<evidence type="ECO:0000313" key="2">
    <source>
        <dbReference type="EMBL" id="KAF2191436.1"/>
    </source>
</evidence>
<protein>
    <recommendedName>
        <fullName evidence="4">PWWP domain-containing protein</fullName>
    </recommendedName>
</protein>
<name>A0A6A6ENC2_9PEZI</name>
<reference evidence="2" key="1">
    <citation type="journal article" date="2020" name="Stud. Mycol.">
        <title>101 Dothideomycetes genomes: a test case for predicting lifestyles and emergence of pathogens.</title>
        <authorList>
            <person name="Haridas S."/>
            <person name="Albert R."/>
            <person name="Binder M."/>
            <person name="Bloem J."/>
            <person name="Labutti K."/>
            <person name="Salamov A."/>
            <person name="Andreopoulos B."/>
            <person name="Baker S."/>
            <person name="Barry K."/>
            <person name="Bills G."/>
            <person name="Bluhm B."/>
            <person name="Cannon C."/>
            <person name="Castanera R."/>
            <person name="Culley D."/>
            <person name="Daum C."/>
            <person name="Ezra D."/>
            <person name="Gonzalez J."/>
            <person name="Henrissat B."/>
            <person name="Kuo A."/>
            <person name="Liang C."/>
            <person name="Lipzen A."/>
            <person name="Lutzoni F."/>
            <person name="Magnuson J."/>
            <person name="Mondo S."/>
            <person name="Nolan M."/>
            <person name="Ohm R."/>
            <person name="Pangilinan J."/>
            <person name="Park H.-J."/>
            <person name="Ramirez L."/>
            <person name="Alfaro M."/>
            <person name="Sun H."/>
            <person name="Tritt A."/>
            <person name="Yoshinaga Y."/>
            <person name="Zwiers L.-H."/>
            <person name="Turgeon B."/>
            <person name="Goodwin S."/>
            <person name="Spatafora J."/>
            <person name="Crous P."/>
            <person name="Grigoriev I."/>
        </authorList>
    </citation>
    <scope>NUCLEOTIDE SEQUENCE</scope>
    <source>
        <strain evidence="2">CBS 207.26</strain>
    </source>
</reference>
<accession>A0A6A6ENC2</accession>
<feature type="compositionally biased region" description="Low complexity" evidence="1">
    <location>
        <begin position="201"/>
        <end position="213"/>
    </location>
</feature>
<dbReference type="EMBL" id="ML994617">
    <property type="protein sequence ID" value="KAF2191436.1"/>
    <property type="molecule type" value="Genomic_DNA"/>
</dbReference>
<dbReference type="Proteomes" id="UP000800200">
    <property type="component" value="Unassembled WGS sequence"/>
</dbReference>
<keyword evidence="3" id="KW-1185">Reference proteome</keyword>
<dbReference type="SUPFAM" id="SSF63748">
    <property type="entry name" value="Tudor/PWWP/MBT"/>
    <property type="match status" value="1"/>
</dbReference>
<dbReference type="Gene3D" id="2.30.30.140">
    <property type="match status" value="1"/>
</dbReference>
<dbReference type="AlphaFoldDB" id="A0A6A6ENC2"/>
<evidence type="ECO:0000256" key="1">
    <source>
        <dbReference type="SAM" id="MobiDB-lite"/>
    </source>
</evidence>
<evidence type="ECO:0008006" key="4">
    <source>
        <dbReference type="Google" id="ProtNLM"/>
    </source>
</evidence>
<proteinExistence type="predicted"/>
<gene>
    <name evidence="2" type="ORF">K469DRAFT_371290</name>
</gene>
<organism evidence="2 3">
    <name type="scientific">Zopfia rhizophila CBS 207.26</name>
    <dbReference type="NCBI Taxonomy" id="1314779"/>
    <lineage>
        <taxon>Eukaryota</taxon>
        <taxon>Fungi</taxon>
        <taxon>Dikarya</taxon>
        <taxon>Ascomycota</taxon>
        <taxon>Pezizomycotina</taxon>
        <taxon>Dothideomycetes</taxon>
        <taxon>Dothideomycetes incertae sedis</taxon>
        <taxon>Zopfiaceae</taxon>
        <taxon>Zopfia</taxon>
    </lineage>
</organism>
<sequence length="240" mass="26892">MQIGDYALVSSGRSSIPPWPGVIVPITKIPRKMMMNVPNGYYLAVLLMGKLEIAWARQVDLRPFEARVIPASRDLFSNLDAAYFEVQNDYPVYQHWEDFLIAKGYEEEEEEPYSDLIRAMAANLADLQNRNRQAFPASNSDSDPDMQIAVENSLADIENRKRKASPIPSAETSPKQQHRVAPQLLPLAIRSRTERRPSPPLLNRPLPLSTPSPSEDEDRERASGSASNEPESSVPLSKVP</sequence>
<feature type="region of interest" description="Disordered" evidence="1">
    <location>
        <begin position="157"/>
        <end position="240"/>
    </location>
</feature>
<evidence type="ECO:0000313" key="3">
    <source>
        <dbReference type="Proteomes" id="UP000800200"/>
    </source>
</evidence>